<dbReference type="STRING" id="31246.A0A183Q5H1"/>
<dbReference type="EMBL" id="UZAL01048860">
    <property type="protein sequence ID" value="VDP85859.1"/>
    <property type="molecule type" value="Genomic_DNA"/>
</dbReference>
<sequence length="51" mass="5687">MLVSVQEIPSERFILPDNSYSTVSFPNNSSPKTLESMTVVVKPRSHSLFSC</sequence>
<evidence type="ECO:0000313" key="2">
    <source>
        <dbReference type="Proteomes" id="UP000269396"/>
    </source>
</evidence>
<proteinExistence type="predicted"/>
<accession>A0A183Q5H1</accession>
<organism evidence="1 2">
    <name type="scientific">Schistosoma mattheei</name>
    <dbReference type="NCBI Taxonomy" id="31246"/>
    <lineage>
        <taxon>Eukaryota</taxon>
        <taxon>Metazoa</taxon>
        <taxon>Spiralia</taxon>
        <taxon>Lophotrochozoa</taxon>
        <taxon>Platyhelminthes</taxon>
        <taxon>Trematoda</taxon>
        <taxon>Digenea</taxon>
        <taxon>Strigeidida</taxon>
        <taxon>Schistosomatoidea</taxon>
        <taxon>Schistosomatidae</taxon>
        <taxon>Schistosoma</taxon>
    </lineage>
</organism>
<evidence type="ECO:0000313" key="1">
    <source>
        <dbReference type="EMBL" id="VDP85859.1"/>
    </source>
</evidence>
<keyword evidence="2" id="KW-1185">Reference proteome</keyword>
<dbReference type="Proteomes" id="UP000269396">
    <property type="component" value="Unassembled WGS sequence"/>
</dbReference>
<protein>
    <submittedName>
        <fullName evidence="1">Uncharacterized protein</fullName>
    </submittedName>
</protein>
<gene>
    <name evidence="1" type="ORF">SMTD_LOCUS21857</name>
</gene>
<reference evidence="1 2" key="1">
    <citation type="submission" date="2018-11" db="EMBL/GenBank/DDBJ databases">
        <authorList>
            <consortium name="Pathogen Informatics"/>
        </authorList>
    </citation>
    <scope>NUCLEOTIDE SEQUENCE [LARGE SCALE GENOMIC DNA]</scope>
    <source>
        <strain>Denwood</strain>
        <strain evidence="2">Zambia</strain>
    </source>
</reference>
<dbReference type="AlphaFoldDB" id="A0A183Q5H1"/>
<name>A0A183Q5H1_9TREM</name>